<evidence type="ECO:0000259" key="2">
    <source>
        <dbReference type="Pfam" id="PF21779"/>
    </source>
</evidence>
<evidence type="ECO:0000313" key="3">
    <source>
        <dbReference type="EMBL" id="PNC53397.1"/>
    </source>
</evidence>
<gene>
    <name evidence="3" type="ORF">CXU09_11940</name>
</gene>
<dbReference type="AlphaFoldDB" id="A0AAP8NKF7"/>
<dbReference type="EMBL" id="PJKN01000008">
    <property type="protein sequence ID" value="PNC53397.1"/>
    <property type="molecule type" value="Genomic_DNA"/>
</dbReference>
<name>A0AAP8NKF7_9BACT</name>
<dbReference type="Proteomes" id="UP000235914">
    <property type="component" value="Unassembled WGS sequence"/>
</dbReference>
<organism evidence="3 4">
    <name type="scientific">Akkermansia muciniphila</name>
    <dbReference type="NCBI Taxonomy" id="239935"/>
    <lineage>
        <taxon>Bacteria</taxon>
        <taxon>Pseudomonadati</taxon>
        <taxon>Verrucomicrobiota</taxon>
        <taxon>Verrucomicrobiia</taxon>
        <taxon>Verrucomicrobiales</taxon>
        <taxon>Akkermansiaceae</taxon>
        <taxon>Akkermansia</taxon>
    </lineage>
</organism>
<comment type="caution">
    <text evidence="3">The sequence shown here is derived from an EMBL/GenBank/DDBJ whole genome shotgun (WGS) entry which is preliminary data.</text>
</comment>
<protein>
    <recommendedName>
        <fullName evidence="2">DUF6874 domain-containing protein</fullName>
    </recommendedName>
</protein>
<evidence type="ECO:0000313" key="4">
    <source>
        <dbReference type="Proteomes" id="UP000235914"/>
    </source>
</evidence>
<evidence type="ECO:0000256" key="1">
    <source>
        <dbReference type="SAM" id="MobiDB-lite"/>
    </source>
</evidence>
<dbReference type="InterPro" id="IPR049239">
    <property type="entry name" value="DUF6874"/>
</dbReference>
<dbReference type="Pfam" id="PF21779">
    <property type="entry name" value="DUF6874"/>
    <property type="match status" value="1"/>
</dbReference>
<feature type="domain" description="DUF6874" evidence="2">
    <location>
        <begin position="39"/>
        <end position="120"/>
    </location>
</feature>
<proteinExistence type="predicted"/>
<dbReference type="RefSeq" id="WP_102736199.1">
    <property type="nucleotide sequence ID" value="NZ_PJKN01000008.1"/>
</dbReference>
<feature type="region of interest" description="Disordered" evidence="1">
    <location>
        <begin position="1"/>
        <end position="30"/>
    </location>
</feature>
<sequence>MYSTNTNNQQDRGRQAPNVKPAPKGGQTMKDMFTATPAEREIIERIAKRAVALYRKYGNTDVDEMDIQMDLEACHCNGCPLRLADMEQADAFNLMHDVTGINMHLNRNTGELSKRFLPRFFDASKEGRRHE</sequence>
<reference evidence="3 4" key="1">
    <citation type="journal article" date="2017" name="BMC Genomics">
        <title>Genome sequencing of 39 Akkermansia muciniphila isolates reveals its population structure, genomic and functional diverisity, and global distribution in mammalian gut microbiotas.</title>
        <authorList>
            <person name="Guo X."/>
            <person name="Li S."/>
            <person name="Zhang J."/>
            <person name="Wu F."/>
            <person name="Li X."/>
            <person name="Wu D."/>
            <person name="Zhang M."/>
            <person name="Ou Z."/>
            <person name="Jie Z."/>
            <person name="Yan Q."/>
            <person name="Li P."/>
            <person name="Yi J."/>
            <person name="Peng Y."/>
        </authorList>
    </citation>
    <scope>NUCLEOTIDE SEQUENCE [LARGE SCALE GENOMIC DNA]</scope>
    <source>
        <strain evidence="3 4">GP43</strain>
    </source>
</reference>
<feature type="compositionally biased region" description="Polar residues" evidence="1">
    <location>
        <begin position="1"/>
        <end position="10"/>
    </location>
</feature>
<accession>A0AAP8NKF7</accession>